<keyword evidence="2" id="KW-1185">Reference proteome</keyword>
<evidence type="ECO:0000313" key="1">
    <source>
        <dbReference type="Ensembl" id="ENSCMIP00000032009.1"/>
    </source>
</evidence>
<dbReference type="Proteomes" id="UP000314986">
    <property type="component" value="Unassembled WGS sequence"/>
</dbReference>
<protein>
    <submittedName>
        <fullName evidence="1">Uncharacterized protein</fullName>
    </submittedName>
</protein>
<sequence length="85" mass="9426">MLSLCPGLTMLTTYLTDFSILPSTSCRLFKTLQLMSSPALVYKKLQSDIEGFEHPGHGNLTGWAKQSPVAVECSADDPRQHNERD</sequence>
<reference evidence="2" key="3">
    <citation type="journal article" date="2014" name="Nature">
        <title>Elephant shark genome provides unique insights into gnathostome evolution.</title>
        <authorList>
            <consortium name="International Elephant Shark Genome Sequencing Consortium"/>
            <person name="Venkatesh B."/>
            <person name="Lee A.P."/>
            <person name="Ravi V."/>
            <person name="Maurya A.K."/>
            <person name="Lian M.M."/>
            <person name="Swann J.B."/>
            <person name="Ohta Y."/>
            <person name="Flajnik M.F."/>
            <person name="Sutoh Y."/>
            <person name="Kasahara M."/>
            <person name="Hoon S."/>
            <person name="Gangu V."/>
            <person name="Roy S.W."/>
            <person name="Irimia M."/>
            <person name="Korzh V."/>
            <person name="Kondrychyn I."/>
            <person name="Lim Z.W."/>
            <person name="Tay B.H."/>
            <person name="Tohari S."/>
            <person name="Kong K.W."/>
            <person name="Ho S."/>
            <person name="Lorente-Galdos B."/>
            <person name="Quilez J."/>
            <person name="Marques-Bonet T."/>
            <person name="Raney B.J."/>
            <person name="Ingham P.W."/>
            <person name="Tay A."/>
            <person name="Hillier L.W."/>
            <person name="Minx P."/>
            <person name="Boehm T."/>
            <person name="Wilson R.K."/>
            <person name="Brenner S."/>
            <person name="Warren W.C."/>
        </authorList>
    </citation>
    <scope>NUCLEOTIDE SEQUENCE [LARGE SCALE GENOMIC DNA]</scope>
</reference>
<dbReference type="InParanoid" id="A0A4W3INN2"/>
<proteinExistence type="predicted"/>
<name>A0A4W3INN2_CALMI</name>
<reference evidence="1" key="4">
    <citation type="submission" date="2025-08" db="UniProtKB">
        <authorList>
            <consortium name="Ensembl"/>
        </authorList>
    </citation>
    <scope>IDENTIFICATION</scope>
</reference>
<dbReference type="Ensembl" id="ENSCMIT00000032496.1">
    <property type="protein sequence ID" value="ENSCMIP00000032009.1"/>
    <property type="gene ID" value="ENSCMIG00000013698.1"/>
</dbReference>
<organism evidence="1 2">
    <name type="scientific">Callorhinchus milii</name>
    <name type="common">Ghost shark</name>
    <dbReference type="NCBI Taxonomy" id="7868"/>
    <lineage>
        <taxon>Eukaryota</taxon>
        <taxon>Metazoa</taxon>
        <taxon>Chordata</taxon>
        <taxon>Craniata</taxon>
        <taxon>Vertebrata</taxon>
        <taxon>Chondrichthyes</taxon>
        <taxon>Holocephali</taxon>
        <taxon>Chimaeriformes</taxon>
        <taxon>Callorhinchidae</taxon>
        <taxon>Callorhinchus</taxon>
    </lineage>
</organism>
<accession>A0A4W3INN2</accession>
<reference evidence="1" key="5">
    <citation type="submission" date="2025-09" db="UniProtKB">
        <authorList>
            <consortium name="Ensembl"/>
        </authorList>
    </citation>
    <scope>IDENTIFICATION</scope>
</reference>
<dbReference type="GeneTree" id="ENSGT00970000197640"/>
<reference evidence="2" key="2">
    <citation type="journal article" date="2007" name="PLoS Biol.">
        <title>Survey sequencing and comparative analysis of the elephant shark (Callorhinchus milii) genome.</title>
        <authorList>
            <person name="Venkatesh B."/>
            <person name="Kirkness E.F."/>
            <person name="Loh Y.H."/>
            <person name="Halpern A.L."/>
            <person name="Lee A.P."/>
            <person name="Johnson J."/>
            <person name="Dandona N."/>
            <person name="Viswanathan L.D."/>
            <person name="Tay A."/>
            <person name="Venter J.C."/>
            <person name="Strausberg R.L."/>
            <person name="Brenner S."/>
        </authorList>
    </citation>
    <scope>NUCLEOTIDE SEQUENCE [LARGE SCALE GENOMIC DNA]</scope>
</reference>
<dbReference type="AlphaFoldDB" id="A0A4W3INN2"/>
<reference evidence="2" key="1">
    <citation type="journal article" date="2006" name="Science">
        <title>Ancient noncoding elements conserved in the human genome.</title>
        <authorList>
            <person name="Venkatesh B."/>
            <person name="Kirkness E.F."/>
            <person name="Loh Y.H."/>
            <person name="Halpern A.L."/>
            <person name="Lee A.P."/>
            <person name="Johnson J."/>
            <person name="Dandona N."/>
            <person name="Viswanathan L.D."/>
            <person name="Tay A."/>
            <person name="Venter J.C."/>
            <person name="Strausberg R.L."/>
            <person name="Brenner S."/>
        </authorList>
    </citation>
    <scope>NUCLEOTIDE SEQUENCE [LARGE SCALE GENOMIC DNA]</scope>
</reference>
<evidence type="ECO:0000313" key="2">
    <source>
        <dbReference type="Proteomes" id="UP000314986"/>
    </source>
</evidence>